<feature type="compositionally biased region" description="Polar residues" evidence="1">
    <location>
        <begin position="138"/>
        <end position="149"/>
    </location>
</feature>
<name>A0A316Z589_9BASI</name>
<organism evidence="2 3">
    <name type="scientific">Tilletiopsis washingtonensis</name>
    <dbReference type="NCBI Taxonomy" id="58919"/>
    <lineage>
        <taxon>Eukaryota</taxon>
        <taxon>Fungi</taxon>
        <taxon>Dikarya</taxon>
        <taxon>Basidiomycota</taxon>
        <taxon>Ustilaginomycotina</taxon>
        <taxon>Exobasidiomycetes</taxon>
        <taxon>Entylomatales</taxon>
        <taxon>Entylomatales incertae sedis</taxon>
        <taxon>Tilletiopsis</taxon>
    </lineage>
</organism>
<dbReference type="GeneID" id="37273413"/>
<evidence type="ECO:0000313" key="2">
    <source>
        <dbReference type="EMBL" id="PWN96769.1"/>
    </source>
</evidence>
<proteinExistence type="predicted"/>
<evidence type="ECO:0000313" key="3">
    <source>
        <dbReference type="Proteomes" id="UP000245946"/>
    </source>
</evidence>
<keyword evidence="3" id="KW-1185">Reference proteome</keyword>
<dbReference type="AlphaFoldDB" id="A0A316Z589"/>
<sequence length="163" mass="17935">MLAARRQHTCRTTSTRCEDGRCCSGSRPFSTCPFIAWRPGGVDGPRSLARLPEHARCMPWQGSTASSKELFGSECTVPHSEANFQGMVVTGLHRRGFRPIVFGERRRVFSDLSAAVSSREPEHSPLGTSSSCSLSLSPVKTCTMPQGPSSGLRPRRRKARQWT</sequence>
<accession>A0A316Z589</accession>
<protein>
    <submittedName>
        <fullName evidence="2">Uncharacterized protein</fullName>
    </submittedName>
</protein>
<dbReference type="EMBL" id="KZ819298">
    <property type="protein sequence ID" value="PWN96769.1"/>
    <property type="molecule type" value="Genomic_DNA"/>
</dbReference>
<dbReference type="Proteomes" id="UP000245946">
    <property type="component" value="Unassembled WGS sequence"/>
</dbReference>
<evidence type="ECO:0000256" key="1">
    <source>
        <dbReference type="SAM" id="MobiDB-lite"/>
    </source>
</evidence>
<gene>
    <name evidence="2" type="ORF">FA09DRAFT_85459</name>
</gene>
<feature type="region of interest" description="Disordered" evidence="1">
    <location>
        <begin position="116"/>
        <end position="163"/>
    </location>
</feature>
<feature type="compositionally biased region" description="Low complexity" evidence="1">
    <location>
        <begin position="124"/>
        <end position="137"/>
    </location>
</feature>
<dbReference type="RefSeq" id="XP_025597048.1">
    <property type="nucleotide sequence ID" value="XM_025745869.1"/>
</dbReference>
<feature type="compositionally biased region" description="Basic residues" evidence="1">
    <location>
        <begin position="153"/>
        <end position="163"/>
    </location>
</feature>
<reference evidence="2 3" key="1">
    <citation type="journal article" date="2018" name="Mol. Biol. Evol.">
        <title>Broad Genomic Sampling Reveals a Smut Pathogenic Ancestry of the Fungal Clade Ustilaginomycotina.</title>
        <authorList>
            <person name="Kijpornyongpan T."/>
            <person name="Mondo S.J."/>
            <person name="Barry K."/>
            <person name="Sandor L."/>
            <person name="Lee J."/>
            <person name="Lipzen A."/>
            <person name="Pangilinan J."/>
            <person name="LaButti K."/>
            <person name="Hainaut M."/>
            <person name="Henrissat B."/>
            <person name="Grigoriev I.V."/>
            <person name="Spatafora J.W."/>
            <person name="Aime M.C."/>
        </authorList>
    </citation>
    <scope>NUCLEOTIDE SEQUENCE [LARGE SCALE GENOMIC DNA]</scope>
    <source>
        <strain evidence="2 3">MCA 4186</strain>
    </source>
</reference>